<reference evidence="2" key="1">
    <citation type="submission" date="2021-02" db="EMBL/GenBank/DDBJ databases">
        <authorList>
            <person name="Dougan E. K."/>
            <person name="Rhodes N."/>
            <person name="Thang M."/>
            <person name="Chan C."/>
        </authorList>
    </citation>
    <scope>NUCLEOTIDE SEQUENCE</scope>
</reference>
<feature type="non-terminal residue" evidence="2">
    <location>
        <position position="1"/>
    </location>
</feature>
<keyword evidence="3" id="KW-1185">Reference proteome</keyword>
<organism evidence="2 3">
    <name type="scientific">Symbiodinium pilosum</name>
    <name type="common">Dinoflagellate</name>
    <dbReference type="NCBI Taxonomy" id="2952"/>
    <lineage>
        <taxon>Eukaryota</taxon>
        <taxon>Sar</taxon>
        <taxon>Alveolata</taxon>
        <taxon>Dinophyceae</taxon>
        <taxon>Suessiales</taxon>
        <taxon>Symbiodiniaceae</taxon>
        <taxon>Symbiodinium</taxon>
    </lineage>
</organism>
<dbReference type="Proteomes" id="UP000649617">
    <property type="component" value="Unassembled WGS sequence"/>
</dbReference>
<proteinExistence type="predicted"/>
<evidence type="ECO:0000313" key="2">
    <source>
        <dbReference type="EMBL" id="CAE7691467.1"/>
    </source>
</evidence>
<evidence type="ECO:0000313" key="3">
    <source>
        <dbReference type="Proteomes" id="UP000649617"/>
    </source>
</evidence>
<dbReference type="EMBL" id="CAJNIZ010044517">
    <property type="protein sequence ID" value="CAE7691467.1"/>
    <property type="molecule type" value="Genomic_DNA"/>
</dbReference>
<feature type="region of interest" description="Disordered" evidence="1">
    <location>
        <begin position="1"/>
        <end position="126"/>
    </location>
</feature>
<comment type="caution">
    <text evidence="2">The sequence shown here is derived from an EMBL/GenBank/DDBJ whole genome shotgun (WGS) entry which is preliminary data.</text>
</comment>
<gene>
    <name evidence="2" type="ORF">SPIL2461_LOCUS19362</name>
</gene>
<protein>
    <submittedName>
        <fullName evidence="2">Uncharacterized protein</fullName>
    </submittedName>
</protein>
<name>A0A812WXU7_SYMPI</name>
<feature type="compositionally biased region" description="Basic residues" evidence="1">
    <location>
        <begin position="110"/>
        <end position="122"/>
    </location>
</feature>
<sequence>ALGLESSAAISPVSFMATGGGRSSAESWWPMPPGEDYEEPAGTDGEEIDSDSQRTLFMDGHTKPASSVPSETEKDKAENELEAGQEADTGDAEVPLPTTSRPKSNGAARQKNKKAGQGRGRNKSKELAQALKWHGCDLGCSKCRNSKGVGCAVCRNKALDNLAMPLAEVLAEFKARTTKKNQKA</sequence>
<dbReference type="AlphaFoldDB" id="A0A812WXU7"/>
<feature type="compositionally biased region" description="Acidic residues" evidence="1">
    <location>
        <begin position="35"/>
        <end position="50"/>
    </location>
</feature>
<accession>A0A812WXU7</accession>
<evidence type="ECO:0000256" key="1">
    <source>
        <dbReference type="SAM" id="MobiDB-lite"/>
    </source>
</evidence>
<feature type="compositionally biased region" description="Acidic residues" evidence="1">
    <location>
        <begin position="80"/>
        <end position="91"/>
    </location>
</feature>